<dbReference type="GO" id="GO:0015297">
    <property type="term" value="F:antiporter activity"/>
    <property type="evidence" value="ECO:0007669"/>
    <property type="project" value="InterPro"/>
</dbReference>
<keyword evidence="3" id="KW-0813">Transport</keyword>
<accession>A0A512DRC5</accession>
<keyword evidence="4 7" id="KW-0812">Transmembrane</keyword>
<dbReference type="NCBIfam" id="NF007950">
    <property type="entry name" value="PRK10669.1"/>
    <property type="match status" value="1"/>
</dbReference>
<dbReference type="PROSITE" id="PS51201">
    <property type="entry name" value="RCK_N"/>
    <property type="match status" value="1"/>
</dbReference>
<feature type="transmembrane region" description="Helical" evidence="7">
    <location>
        <begin position="371"/>
        <end position="390"/>
    </location>
</feature>
<reference evidence="9 10" key="1">
    <citation type="submission" date="2019-07" db="EMBL/GenBank/DDBJ databases">
        <title>Whole genome shotgun sequence of Skermanella aerolata NBRC 106429.</title>
        <authorList>
            <person name="Hosoyama A."/>
            <person name="Uohara A."/>
            <person name="Ohji S."/>
            <person name="Ichikawa N."/>
        </authorList>
    </citation>
    <scope>NUCLEOTIDE SEQUENCE [LARGE SCALE GENOMIC DNA]</scope>
    <source>
        <strain evidence="9 10">NBRC 106429</strain>
    </source>
</reference>
<comment type="subcellular location">
    <subcellularLocation>
        <location evidence="1">Membrane</location>
        <topology evidence="1">Multi-pass membrane protein</topology>
    </subcellularLocation>
</comment>
<dbReference type="Gene3D" id="3.40.50.720">
    <property type="entry name" value="NAD(P)-binding Rossmann-like Domain"/>
    <property type="match status" value="1"/>
</dbReference>
<keyword evidence="6 7" id="KW-0472">Membrane</keyword>
<feature type="transmembrane region" description="Helical" evidence="7">
    <location>
        <begin position="283"/>
        <end position="301"/>
    </location>
</feature>
<feature type="transmembrane region" description="Helical" evidence="7">
    <location>
        <begin position="34"/>
        <end position="52"/>
    </location>
</feature>
<dbReference type="InterPro" id="IPR003148">
    <property type="entry name" value="RCK_N"/>
</dbReference>
<dbReference type="GO" id="GO:0006813">
    <property type="term" value="P:potassium ion transport"/>
    <property type="evidence" value="ECO:0007669"/>
    <property type="project" value="InterPro"/>
</dbReference>
<dbReference type="PANTHER" id="PTHR42751:SF1">
    <property type="entry name" value="CATION_PROTON ANTIPORTER YBAL-RELATED"/>
    <property type="match status" value="1"/>
</dbReference>
<dbReference type="OrthoDB" id="9781411at2"/>
<feature type="transmembrane region" description="Helical" evidence="7">
    <location>
        <begin position="230"/>
        <end position="263"/>
    </location>
</feature>
<dbReference type="AlphaFoldDB" id="A0A512DRC5"/>
<dbReference type="RefSeq" id="WP_044433590.1">
    <property type="nucleotide sequence ID" value="NZ_BJYZ01000013.1"/>
</dbReference>
<dbReference type="Gene3D" id="1.20.1530.20">
    <property type="match status" value="1"/>
</dbReference>
<sequence length="587" mass="60916">MPGHDTPLIAIIAIGLAMAFVLGLAAHRLRVSPLVGYLLAGIVVGPFTPGFVADQGLANELAEIGVILLMFAVGLHFSLKDLMSVRTIALPGAVVQIAVATLLGMALAWSLGWTMGAGIIFGLALSVASTVVLIRALQERRILETERGRIAVGWLIVEDLVMVLALVMLPALSGALGGAGGTASWQTIAWSAGITLVKVATFVAIMLIAGRRIVPWIMHYAAHTGSRELFRLSVYAVALGIAYGAAALFGVSFALGAFFAGMVLAESPLSQRATEEALPLRDAFAVLFFVSVGMLFDPGVLIRSPWSVLGTVAIIIVGKTIAAFLIVKAFGRSNSTALTISASLAQIGEFSFILAGLGVSMGVLPTEGRDLILAGAIISILLNPFVFMAFEKLRPAPKPALAGPGVYTPAAPETEPAKPLAAVVADEEAVPLKASSLTGHDVIVGYGRVGSLVGSGLRAAGRPVLVFEERLDEVAAARRDGAEVFVGNAADPRVLATANLHEARRLFVTVPEAFEAGQVVEQARAANPGLEIIARAHTSAAVGHLEEMGCSLAVMGEHEIAMRMLEHVGVDEAPPGSGADKGVLPGK</sequence>
<dbReference type="InterPro" id="IPR038770">
    <property type="entry name" value="Na+/solute_symporter_sf"/>
</dbReference>
<evidence type="ECO:0000259" key="8">
    <source>
        <dbReference type="PROSITE" id="PS51201"/>
    </source>
</evidence>
<feature type="domain" description="RCK N-terminal" evidence="8">
    <location>
        <begin position="438"/>
        <end position="555"/>
    </location>
</feature>
<feature type="transmembrane region" description="Helical" evidence="7">
    <location>
        <begin position="337"/>
        <end position="359"/>
    </location>
</feature>
<feature type="transmembrane region" description="Helical" evidence="7">
    <location>
        <begin position="150"/>
        <end position="176"/>
    </location>
</feature>
<evidence type="ECO:0000313" key="9">
    <source>
        <dbReference type="EMBL" id="GEO39038.1"/>
    </source>
</evidence>
<dbReference type="PANTHER" id="PTHR42751">
    <property type="entry name" value="SODIUM/HYDROGEN EXCHANGER FAMILY/TRKA DOMAIN PROTEIN"/>
    <property type="match status" value="1"/>
</dbReference>
<dbReference type="InterPro" id="IPR006153">
    <property type="entry name" value="Cation/H_exchanger_TM"/>
</dbReference>
<evidence type="ECO:0000256" key="4">
    <source>
        <dbReference type="ARBA" id="ARBA00022692"/>
    </source>
</evidence>
<evidence type="ECO:0000256" key="7">
    <source>
        <dbReference type="SAM" id="Phobius"/>
    </source>
</evidence>
<comment type="caution">
    <text evidence="9">The sequence shown here is derived from an EMBL/GenBank/DDBJ whole genome shotgun (WGS) entry which is preliminary data.</text>
</comment>
<feature type="transmembrane region" description="Helical" evidence="7">
    <location>
        <begin position="188"/>
        <end position="209"/>
    </location>
</feature>
<protein>
    <submittedName>
        <fullName evidence="9">Sodium:proton antiporter</fullName>
    </submittedName>
</protein>
<dbReference type="GO" id="GO:1902600">
    <property type="term" value="P:proton transmembrane transport"/>
    <property type="evidence" value="ECO:0007669"/>
    <property type="project" value="InterPro"/>
</dbReference>
<gene>
    <name evidence="9" type="ORF">SAE02_31860</name>
</gene>
<dbReference type="Pfam" id="PF00999">
    <property type="entry name" value="Na_H_Exchanger"/>
    <property type="match status" value="1"/>
</dbReference>
<evidence type="ECO:0000256" key="5">
    <source>
        <dbReference type="ARBA" id="ARBA00022989"/>
    </source>
</evidence>
<dbReference type="SUPFAM" id="SSF51735">
    <property type="entry name" value="NAD(P)-binding Rossmann-fold domains"/>
    <property type="match status" value="1"/>
</dbReference>
<feature type="transmembrane region" description="Helical" evidence="7">
    <location>
        <begin position="308"/>
        <end position="331"/>
    </location>
</feature>
<evidence type="ECO:0000256" key="2">
    <source>
        <dbReference type="ARBA" id="ARBA00005551"/>
    </source>
</evidence>
<feature type="transmembrane region" description="Helical" evidence="7">
    <location>
        <begin position="58"/>
        <end position="77"/>
    </location>
</feature>
<dbReference type="GO" id="GO:0016020">
    <property type="term" value="C:membrane"/>
    <property type="evidence" value="ECO:0007669"/>
    <property type="project" value="UniProtKB-SubCell"/>
</dbReference>
<evidence type="ECO:0000256" key="6">
    <source>
        <dbReference type="ARBA" id="ARBA00023136"/>
    </source>
</evidence>
<dbReference type="Proteomes" id="UP000321523">
    <property type="component" value="Unassembled WGS sequence"/>
</dbReference>
<evidence type="ECO:0000256" key="3">
    <source>
        <dbReference type="ARBA" id="ARBA00022448"/>
    </source>
</evidence>
<feature type="transmembrane region" description="Helical" evidence="7">
    <location>
        <begin position="115"/>
        <end position="138"/>
    </location>
</feature>
<dbReference type="Pfam" id="PF02254">
    <property type="entry name" value="TrkA_N"/>
    <property type="match status" value="1"/>
</dbReference>
<keyword evidence="10" id="KW-1185">Reference proteome</keyword>
<organism evidence="9 10">
    <name type="scientific">Skermanella aerolata</name>
    <dbReference type="NCBI Taxonomy" id="393310"/>
    <lineage>
        <taxon>Bacteria</taxon>
        <taxon>Pseudomonadati</taxon>
        <taxon>Pseudomonadota</taxon>
        <taxon>Alphaproteobacteria</taxon>
        <taxon>Rhodospirillales</taxon>
        <taxon>Azospirillaceae</taxon>
        <taxon>Skermanella</taxon>
    </lineage>
</organism>
<dbReference type="InterPro" id="IPR036291">
    <property type="entry name" value="NAD(P)-bd_dom_sf"/>
</dbReference>
<evidence type="ECO:0000313" key="10">
    <source>
        <dbReference type="Proteomes" id="UP000321523"/>
    </source>
</evidence>
<feature type="transmembrane region" description="Helical" evidence="7">
    <location>
        <begin position="6"/>
        <end position="27"/>
    </location>
</feature>
<evidence type="ECO:0000256" key="1">
    <source>
        <dbReference type="ARBA" id="ARBA00004141"/>
    </source>
</evidence>
<feature type="transmembrane region" description="Helical" evidence="7">
    <location>
        <begin position="89"/>
        <end position="109"/>
    </location>
</feature>
<dbReference type="EMBL" id="BJYZ01000013">
    <property type="protein sequence ID" value="GEO39038.1"/>
    <property type="molecule type" value="Genomic_DNA"/>
</dbReference>
<keyword evidence="5 7" id="KW-1133">Transmembrane helix</keyword>
<proteinExistence type="inferred from homology"/>
<comment type="similarity">
    <text evidence="2">Belongs to the monovalent cation:proton antiporter 2 (CPA2) transporter (TC 2.A.37) family.</text>
</comment>
<name>A0A512DRC5_9PROT</name>